<accession>A0ABV3Y2L1</accession>
<name>A0ABV3Y2L1_9ACTN</name>
<evidence type="ECO:0000259" key="5">
    <source>
        <dbReference type="PROSITE" id="PS51918"/>
    </source>
</evidence>
<dbReference type="EMBL" id="JBFSHR010000012">
    <property type="protein sequence ID" value="MEX6429206.1"/>
    <property type="molecule type" value="Genomic_DNA"/>
</dbReference>
<dbReference type="Proteomes" id="UP001560267">
    <property type="component" value="Unassembled WGS sequence"/>
</dbReference>
<reference evidence="6 7" key="1">
    <citation type="submission" date="2024-07" db="EMBL/GenBank/DDBJ databases">
        <title>Draft Genome Sequence of Ferrimicrobium acidiphilum Strain YE2023, Isolated from a Pulp of Bioleach Reactor.</title>
        <authorList>
            <person name="Elkina Y.A."/>
            <person name="Bulaeva A.G."/>
            <person name="Beletsky A.V."/>
            <person name="Mardanov A.V."/>
        </authorList>
    </citation>
    <scope>NUCLEOTIDE SEQUENCE [LARGE SCALE GENOMIC DNA]</scope>
    <source>
        <strain evidence="6 7">YE2023</strain>
    </source>
</reference>
<dbReference type="SUPFAM" id="SSF102114">
    <property type="entry name" value="Radical SAM enzymes"/>
    <property type="match status" value="1"/>
</dbReference>
<dbReference type="InterPro" id="IPR058240">
    <property type="entry name" value="rSAM_sf"/>
</dbReference>
<evidence type="ECO:0000256" key="3">
    <source>
        <dbReference type="ARBA" id="ARBA00023004"/>
    </source>
</evidence>
<dbReference type="PANTHER" id="PTHR43288:SF2">
    <property type="entry name" value="RADICAL SAM CORE DOMAIN-CONTAINING PROTEIN"/>
    <property type="match status" value="1"/>
</dbReference>
<keyword evidence="4" id="KW-0411">Iron-sulfur</keyword>
<evidence type="ECO:0000256" key="2">
    <source>
        <dbReference type="ARBA" id="ARBA00022723"/>
    </source>
</evidence>
<evidence type="ECO:0000256" key="4">
    <source>
        <dbReference type="ARBA" id="ARBA00023014"/>
    </source>
</evidence>
<comment type="caution">
    <text evidence="6">The sequence shown here is derived from an EMBL/GenBank/DDBJ whole genome shotgun (WGS) entry which is preliminary data.</text>
</comment>
<evidence type="ECO:0000313" key="6">
    <source>
        <dbReference type="EMBL" id="MEX6429206.1"/>
    </source>
</evidence>
<dbReference type="PROSITE" id="PS51918">
    <property type="entry name" value="RADICAL_SAM"/>
    <property type="match status" value="1"/>
</dbReference>
<gene>
    <name evidence="6" type="ORF">AB6A68_05055</name>
</gene>
<keyword evidence="2" id="KW-0479">Metal-binding</keyword>
<dbReference type="SMART" id="SM00729">
    <property type="entry name" value="Elp3"/>
    <property type="match status" value="1"/>
</dbReference>
<dbReference type="Pfam" id="PF04055">
    <property type="entry name" value="Radical_SAM"/>
    <property type="match status" value="1"/>
</dbReference>
<evidence type="ECO:0000313" key="7">
    <source>
        <dbReference type="Proteomes" id="UP001560267"/>
    </source>
</evidence>
<proteinExistence type="predicted"/>
<dbReference type="PANTHER" id="PTHR43288">
    <property type="entry name" value="BIOTIN SYNTHASE-RELATED PROTEIN, RADICAL SAM SUPERFAMILY"/>
    <property type="match status" value="1"/>
</dbReference>
<keyword evidence="1" id="KW-0949">S-adenosyl-L-methionine</keyword>
<protein>
    <submittedName>
        <fullName evidence="6">Radical SAM protein</fullName>
    </submittedName>
</protein>
<organism evidence="6 7">
    <name type="scientific">Ferrimicrobium acidiphilum</name>
    <dbReference type="NCBI Taxonomy" id="121039"/>
    <lineage>
        <taxon>Bacteria</taxon>
        <taxon>Bacillati</taxon>
        <taxon>Actinomycetota</taxon>
        <taxon>Acidimicrobiia</taxon>
        <taxon>Acidimicrobiales</taxon>
        <taxon>Acidimicrobiaceae</taxon>
        <taxon>Ferrimicrobium</taxon>
    </lineage>
</organism>
<evidence type="ECO:0000256" key="1">
    <source>
        <dbReference type="ARBA" id="ARBA00022691"/>
    </source>
</evidence>
<dbReference type="InterPro" id="IPR006638">
    <property type="entry name" value="Elp3/MiaA/NifB-like_rSAM"/>
</dbReference>
<dbReference type="InterPro" id="IPR007197">
    <property type="entry name" value="rSAM"/>
</dbReference>
<dbReference type="SFLD" id="SFLDG01113">
    <property type="entry name" value="Uncharacterised_Radical_SAM_Su"/>
    <property type="match status" value="1"/>
</dbReference>
<sequence>MVDLFERRVDIFGNRIEFYAPGLKRWQTSEWRPKNSRRFLPISVTGQSCALNCDHCQTKVLEGMISVRLGENLFELASRLKSEGTEGILISGGSTKSGGVPLRRHLKLVPRIKEELGLKVVAHSGVVSPSLADDLAQAGVDAVMLDIIGADETVQQVYHLPLVASDFDLSLSRLDAAGLRIIPHVVIGLHYGRIIGEYRALEMIANHRVDTVILVVLTPLIGTPMADIPPPSCDDVTKIFVAARQSMAATKVNLGCARPMGDLKMRLDEAAIDVGLNGIAYPAEGAIAYARSKGLEPELYEWCCSMSWAQAVGEKLVEVRVS</sequence>
<dbReference type="CDD" id="cd01335">
    <property type="entry name" value="Radical_SAM"/>
    <property type="match status" value="1"/>
</dbReference>
<keyword evidence="7" id="KW-1185">Reference proteome</keyword>
<keyword evidence="3" id="KW-0408">Iron</keyword>
<feature type="domain" description="Radical SAM core" evidence="5">
    <location>
        <begin position="32"/>
        <end position="257"/>
    </location>
</feature>
<dbReference type="InterPro" id="IPR013785">
    <property type="entry name" value="Aldolase_TIM"/>
</dbReference>
<dbReference type="SFLD" id="SFLDS00029">
    <property type="entry name" value="Radical_SAM"/>
    <property type="match status" value="1"/>
</dbReference>
<dbReference type="RefSeq" id="WP_369084345.1">
    <property type="nucleotide sequence ID" value="NZ_JBFSHR010000012.1"/>
</dbReference>
<dbReference type="Gene3D" id="3.20.20.70">
    <property type="entry name" value="Aldolase class I"/>
    <property type="match status" value="1"/>
</dbReference>